<organism evidence="1 2">
    <name type="scientific">Meloidogyne enterolobii</name>
    <name type="common">Root-knot nematode worm</name>
    <name type="synonym">Meloidogyne mayaguensis</name>
    <dbReference type="NCBI Taxonomy" id="390850"/>
    <lineage>
        <taxon>Eukaryota</taxon>
        <taxon>Metazoa</taxon>
        <taxon>Ecdysozoa</taxon>
        <taxon>Nematoda</taxon>
        <taxon>Chromadorea</taxon>
        <taxon>Rhabditida</taxon>
        <taxon>Tylenchina</taxon>
        <taxon>Tylenchomorpha</taxon>
        <taxon>Tylenchoidea</taxon>
        <taxon>Meloidogynidae</taxon>
        <taxon>Meloidogyninae</taxon>
        <taxon>Meloidogyne</taxon>
    </lineage>
</organism>
<evidence type="ECO:0000313" key="2">
    <source>
        <dbReference type="Proteomes" id="UP000580250"/>
    </source>
</evidence>
<sequence>MTNKLAKIKIFEGFLSFIGFSFNKYLCFLNKNRIYVNMPRLFVWKRCMFDQQK</sequence>
<protein>
    <submittedName>
        <fullName evidence="1">Uncharacterized protein</fullName>
    </submittedName>
</protein>
<name>A0A6V7XH53_MELEN</name>
<reference evidence="1 2" key="1">
    <citation type="submission" date="2020-08" db="EMBL/GenBank/DDBJ databases">
        <authorList>
            <person name="Koutsovoulos G."/>
            <person name="Danchin GJ E."/>
        </authorList>
    </citation>
    <scope>NUCLEOTIDE SEQUENCE [LARGE SCALE GENOMIC DNA]</scope>
</reference>
<proteinExistence type="predicted"/>
<gene>
    <name evidence="1" type="ORF">MENT_LOCUS51920</name>
</gene>
<dbReference type="AlphaFoldDB" id="A0A6V7XH53"/>
<accession>A0A6V7XH53</accession>
<comment type="caution">
    <text evidence="1">The sequence shown here is derived from an EMBL/GenBank/DDBJ whole genome shotgun (WGS) entry which is preliminary data.</text>
</comment>
<dbReference type="EMBL" id="CAJEWN010001580">
    <property type="protein sequence ID" value="CAD2198593.1"/>
    <property type="molecule type" value="Genomic_DNA"/>
</dbReference>
<evidence type="ECO:0000313" key="1">
    <source>
        <dbReference type="EMBL" id="CAD2198593.1"/>
    </source>
</evidence>
<dbReference type="Proteomes" id="UP000580250">
    <property type="component" value="Unassembled WGS sequence"/>
</dbReference>